<reference evidence="1 2" key="1">
    <citation type="submission" date="2019-03" db="EMBL/GenBank/DDBJ databases">
        <title>First draft genome of Liparis tanakae, snailfish: a comprehensive survey of snailfish specific genes.</title>
        <authorList>
            <person name="Kim W."/>
            <person name="Song I."/>
            <person name="Jeong J.-H."/>
            <person name="Kim D."/>
            <person name="Kim S."/>
            <person name="Ryu S."/>
            <person name="Song J.Y."/>
            <person name="Lee S.K."/>
        </authorList>
    </citation>
    <scope>NUCLEOTIDE SEQUENCE [LARGE SCALE GENOMIC DNA]</scope>
    <source>
        <tissue evidence="1">Muscle</tissue>
    </source>
</reference>
<organism evidence="1 2">
    <name type="scientific">Liparis tanakae</name>
    <name type="common">Tanaka's snailfish</name>
    <dbReference type="NCBI Taxonomy" id="230148"/>
    <lineage>
        <taxon>Eukaryota</taxon>
        <taxon>Metazoa</taxon>
        <taxon>Chordata</taxon>
        <taxon>Craniata</taxon>
        <taxon>Vertebrata</taxon>
        <taxon>Euteleostomi</taxon>
        <taxon>Actinopterygii</taxon>
        <taxon>Neopterygii</taxon>
        <taxon>Teleostei</taxon>
        <taxon>Neoteleostei</taxon>
        <taxon>Acanthomorphata</taxon>
        <taxon>Eupercaria</taxon>
        <taxon>Perciformes</taxon>
        <taxon>Cottioidei</taxon>
        <taxon>Cottales</taxon>
        <taxon>Liparidae</taxon>
        <taxon>Liparis</taxon>
    </lineage>
</organism>
<comment type="caution">
    <text evidence="1">The sequence shown here is derived from an EMBL/GenBank/DDBJ whole genome shotgun (WGS) entry which is preliminary data.</text>
</comment>
<keyword evidence="2" id="KW-1185">Reference proteome</keyword>
<dbReference type="EMBL" id="SRLO01000270">
    <property type="protein sequence ID" value="TNN63540.1"/>
    <property type="molecule type" value="Genomic_DNA"/>
</dbReference>
<dbReference type="Proteomes" id="UP000314294">
    <property type="component" value="Unassembled WGS sequence"/>
</dbReference>
<dbReference type="AlphaFoldDB" id="A0A4Z2HDE5"/>
<protein>
    <submittedName>
        <fullName evidence="1">Uncharacterized protein</fullName>
    </submittedName>
</protein>
<sequence>MGKLPSKAALISNLRAFGAEESRNIQQKVNTQHVSADRCKGCYRGQKPPPYNDKQMYIWLRWLCHCSKLRTDSIVGRCHVVVRVLWST</sequence>
<name>A0A4Z2HDE5_9TELE</name>
<accession>A0A4Z2HDE5</accession>
<evidence type="ECO:0000313" key="2">
    <source>
        <dbReference type="Proteomes" id="UP000314294"/>
    </source>
</evidence>
<evidence type="ECO:0000313" key="1">
    <source>
        <dbReference type="EMBL" id="TNN63540.1"/>
    </source>
</evidence>
<proteinExistence type="predicted"/>
<gene>
    <name evidence="1" type="ORF">EYF80_026192</name>
</gene>